<reference evidence="2 3" key="1">
    <citation type="submission" date="2020-04" db="EMBL/GenBank/DDBJ databases">
        <title>MicrobeNet Type strains.</title>
        <authorList>
            <person name="Nicholson A.C."/>
        </authorList>
    </citation>
    <scope>NUCLEOTIDE SEQUENCE [LARGE SCALE GENOMIC DNA]</scope>
    <source>
        <strain evidence="2 3">DSM 44956</strain>
    </source>
</reference>
<dbReference type="AlphaFoldDB" id="A0A7X6LAF7"/>
<dbReference type="RefSeq" id="WP_062975998.1">
    <property type="nucleotide sequence ID" value="NZ_JAAXOS010000022.1"/>
</dbReference>
<sequence length="190" mass="19588">MFVDTFTAPPIARLLRGAIAAAAVPLLLTACSSADKTDTVASADAVTIADQWVKAADSGMSAAFGDLINSGDTPRTIVSATSPASGRIELHEVVTDANGTKAMRPKRGGFVVPAHGRTQLRPGGDHIMFMDLHGPLRTGSETSLTLTFDDGSSTTFTAQVRDFAGNQENYVPDHAGGESHAGAQTPAHGG</sequence>
<gene>
    <name evidence="2" type="ORF">HGB38_32410</name>
</gene>
<organism evidence="2 3">
    <name type="scientific">Nocardia gamkensis</name>
    <dbReference type="NCBI Taxonomy" id="352869"/>
    <lineage>
        <taxon>Bacteria</taxon>
        <taxon>Bacillati</taxon>
        <taxon>Actinomycetota</taxon>
        <taxon>Actinomycetes</taxon>
        <taxon>Mycobacteriales</taxon>
        <taxon>Nocardiaceae</taxon>
        <taxon>Nocardia</taxon>
    </lineage>
</organism>
<feature type="region of interest" description="Disordered" evidence="1">
    <location>
        <begin position="168"/>
        <end position="190"/>
    </location>
</feature>
<dbReference type="InterPro" id="IPR036182">
    <property type="entry name" value="PCuAC_sf"/>
</dbReference>
<dbReference type="InterPro" id="IPR058248">
    <property type="entry name" value="Lxx211020-like"/>
</dbReference>
<dbReference type="Gene3D" id="2.60.40.1890">
    <property type="entry name" value="PCu(A)C copper chaperone"/>
    <property type="match status" value="1"/>
</dbReference>
<dbReference type="PANTHER" id="PTHR36302:SF1">
    <property type="entry name" value="COPPER CHAPERONE PCU(A)C"/>
    <property type="match status" value="1"/>
</dbReference>
<dbReference type="Pfam" id="PF04314">
    <property type="entry name" value="PCuAC"/>
    <property type="match status" value="1"/>
</dbReference>
<name>A0A7X6LAF7_9NOCA</name>
<comment type="caution">
    <text evidence="2">The sequence shown here is derived from an EMBL/GenBank/DDBJ whole genome shotgun (WGS) entry which is preliminary data.</text>
</comment>
<accession>A0A7X6LAF7</accession>
<evidence type="ECO:0000256" key="1">
    <source>
        <dbReference type="SAM" id="MobiDB-lite"/>
    </source>
</evidence>
<dbReference type="PANTHER" id="PTHR36302">
    <property type="entry name" value="BLR7088 PROTEIN"/>
    <property type="match status" value="1"/>
</dbReference>
<dbReference type="InterPro" id="IPR007410">
    <property type="entry name" value="LpqE-like"/>
</dbReference>
<dbReference type="Proteomes" id="UP000540698">
    <property type="component" value="Unassembled WGS sequence"/>
</dbReference>
<dbReference type="SUPFAM" id="SSF110087">
    <property type="entry name" value="DR1885-like metal-binding protein"/>
    <property type="match status" value="1"/>
</dbReference>
<keyword evidence="3" id="KW-1185">Reference proteome</keyword>
<dbReference type="EMBL" id="JAAXOS010000022">
    <property type="protein sequence ID" value="NKY30876.1"/>
    <property type="molecule type" value="Genomic_DNA"/>
</dbReference>
<protein>
    <submittedName>
        <fullName evidence="2">Copper chaperone PCu(A)C</fullName>
    </submittedName>
</protein>
<evidence type="ECO:0000313" key="2">
    <source>
        <dbReference type="EMBL" id="NKY30876.1"/>
    </source>
</evidence>
<evidence type="ECO:0000313" key="3">
    <source>
        <dbReference type="Proteomes" id="UP000540698"/>
    </source>
</evidence>
<proteinExistence type="predicted"/>